<keyword evidence="4" id="KW-1185">Reference proteome</keyword>
<dbReference type="Proteomes" id="UP000181899">
    <property type="component" value="Unassembled WGS sequence"/>
</dbReference>
<comment type="subcellular location">
    <subcellularLocation>
        <location evidence="2">Cytoplasm</location>
    </subcellularLocation>
</comment>
<protein>
    <recommendedName>
        <fullName evidence="2">PF03932 family protein CutC</fullName>
    </recommendedName>
</protein>
<dbReference type="AlphaFoldDB" id="A0A1I5BQS7"/>
<comment type="similarity">
    <text evidence="1 2">Belongs to the CutC family.</text>
</comment>
<dbReference type="Pfam" id="PF03932">
    <property type="entry name" value="CutC"/>
    <property type="match status" value="1"/>
</dbReference>
<dbReference type="EMBL" id="FOVK01000005">
    <property type="protein sequence ID" value="SFN77090.1"/>
    <property type="molecule type" value="Genomic_DNA"/>
</dbReference>
<evidence type="ECO:0000256" key="2">
    <source>
        <dbReference type="HAMAP-Rule" id="MF_00795"/>
    </source>
</evidence>
<evidence type="ECO:0000256" key="1">
    <source>
        <dbReference type="ARBA" id="ARBA00007768"/>
    </source>
</evidence>
<dbReference type="HAMAP" id="MF_00795">
    <property type="entry name" value="CutC"/>
    <property type="match status" value="1"/>
</dbReference>
<accession>A0A1I5BQS7</accession>
<dbReference type="InterPro" id="IPR005627">
    <property type="entry name" value="CutC-like"/>
</dbReference>
<dbReference type="InterPro" id="IPR036822">
    <property type="entry name" value="CutC-like_dom_sf"/>
</dbReference>
<dbReference type="OrthoDB" id="9815677at2"/>
<keyword evidence="2" id="KW-0963">Cytoplasm</keyword>
<dbReference type="GO" id="GO:0005507">
    <property type="term" value="F:copper ion binding"/>
    <property type="evidence" value="ECO:0007669"/>
    <property type="project" value="TreeGrafter"/>
</dbReference>
<dbReference type="STRING" id="398199.SAMN05421804_102248"/>
<dbReference type="RefSeq" id="WP_083422712.1">
    <property type="nucleotide sequence ID" value="NZ_FOVK01000005.1"/>
</dbReference>
<evidence type="ECO:0000313" key="4">
    <source>
        <dbReference type="Proteomes" id="UP000181899"/>
    </source>
</evidence>
<proteinExistence type="inferred from homology"/>
<name>A0A1I5BQS7_9CLOT</name>
<gene>
    <name evidence="2" type="primary">cutC</name>
    <name evidence="3" type="ORF">SAMN04488695_10519</name>
</gene>
<evidence type="ECO:0000313" key="3">
    <source>
        <dbReference type="EMBL" id="SFN77090.1"/>
    </source>
</evidence>
<dbReference type="PANTHER" id="PTHR12598:SF0">
    <property type="entry name" value="COPPER HOMEOSTASIS PROTEIN CUTC HOMOLOG"/>
    <property type="match status" value="1"/>
</dbReference>
<reference evidence="3 4" key="1">
    <citation type="submission" date="2016-10" db="EMBL/GenBank/DDBJ databases">
        <authorList>
            <person name="de Groot N.N."/>
        </authorList>
    </citation>
    <scope>NUCLEOTIDE SEQUENCE [LARGE SCALE GENOMIC DNA]</scope>
    <source>
        <strain evidence="3 4">ML2</strain>
    </source>
</reference>
<organism evidence="3 4">
    <name type="scientific">Proteiniclasticum ruminis</name>
    <dbReference type="NCBI Taxonomy" id="398199"/>
    <lineage>
        <taxon>Bacteria</taxon>
        <taxon>Bacillati</taxon>
        <taxon>Bacillota</taxon>
        <taxon>Clostridia</taxon>
        <taxon>Eubacteriales</taxon>
        <taxon>Clostridiaceae</taxon>
        <taxon>Proteiniclasticum</taxon>
    </lineage>
</organism>
<dbReference type="Gene3D" id="3.20.20.380">
    <property type="entry name" value="Copper homeostasis (CutC) domain"/>
    <property type="match status" value="1"/>
</dbReference>
<dbReference type="PANTHER" id="PTHR12598">
    <property type="entry name" value="COPPER HOMEOSTASIS PROTEIN CUTC"/>
    <property type="match status" value="1"/>
</dbReference>
<comment type="caution">
    <text evidence="2">Once thought to be involved in copper homeostasis, experiments in E.coli have shown this is not the case.</text>
</comment>
<sequence>MNMLECIAETFEDAVAIEKGGGDRIELISSLKEGGLTPSYGLVKKVIEEVKIPVNIMLRPHAKSFVYSKEDLEIMKEDARVFHELGAKQVVLGILTPEGLPDLEALEYVLEDTNLLATFHRAIDVSADLLTSLKLLTSCRRVTHVLTSGGPGRAADHLPLLKVMVKESEDLTVIVGSGVQEENLLPIRKEIDFYLDNGNGRKSYDIHVGTGVRGGSSENPVSQEEVKKLAKLYRSL</sequence>
<dbReference type="SUPFAM" id="SSF110395">
    <property type="entry name" value="CutC-like"/>
    <property type="match status" value="1"/>
</dbReference>
<dbReference type="GO" id="GO:0005737">
    <property type="term" value="C:cytoplasm"/>
    <property type="evidence" value="ECO:0007669"/>
    <property type="project" value="UniProtKB-SubCell"/>
</dbReference>